<organism evidence="2 3">
    <name type="scientific">Lentilactobacillus otakiensis DSM 19908 = JCM 15040</name>
    <dbReference type="NCBI Taxonomy" id="1423780"/>
    <lineage>
        <taxon>Bacteria</taxon>
        <taxon>Bacillati</taxon>
        <taxon>Bacillota</taxon>
        <taxon>Bacilli</taxon>
        <taxon>Lactobacillales</taxon>
        <taxon>Lactobacillaceae</taxon>
        <taxon>Lentilactobacillus</taxon>
    </lineage>
</organism>
<dbReference type="GeneID" id="301047719"/>
<evidence type="ECO:0000313" key="2">
    <source>
        <dbReference type="EMBL" id="GAD16253.1"/>
    </source>
</evidence>
<dbReference type="AlphaFoldDB" id="S4NQF1"/>
<dbReference type="EMBL" id="BASH01000002">
    <property type="protein sequence ID" value="GAD16253.1"/>
    <property type="molecule type" value="Genomic_DNA"/>
</dbReference>
<protein>
    <submittedName>
        <fullName evidence="2">Uncharacterized protein</fullName>
    </submittedName>
</protein>
<feature type="signal peptide" evidence="1">
    <location>
        <begin position="1"/>
        <end position="30"/>
    </location>
</feature>
<proteinExistence type="predicted"/>
<dbReference type="RefSeq" id="WP_020280706.1">
    <property type="nucleotide sequence ID" value="NZ_AZED01000011.1"/>
</dbReference>
<keyword evidence="1" id="KW-0732">Signal</keyword>
<gene>
    <name evidence="2" type="ORF">LOT_0791</name>
</gene>
<dbReference type="PATRIC" id="fig|1423780.4.peg.449"/>
<reference evidence="3" key="1">
    <citation type="journal article" date="2013" name="Genome Announc.">
        <title>Draft Genome Sequence of D-Branched-Chain Amino Acid Producer Lactobacillus otakiensis JCM 15040T, Isolated from a Traditional Japanese Pickle.</title>
        <authorList>
            <person name="Doi K."/>
            <person name="Mori K."/>
            <person name="Mutaguchi Y."/>
            <person name="Tashiro K."/>
            <person name="Fujino Y."/>
            <person name="Ohmori T."/>
            <person name="Kuhara S."/>
            <person name="Ohshima T."/>
        </authorList>
    </citation>
    <scope>NUCLEOTIDE SEQUENCE [LARGE SCALE GENOMIC DNA]</scope>
    <source>
        <strain evidence="3">JCM 15040</strain>
    </source>
</reference>
<dbReference type="Proteomes" id="UP000016361">
    <property type="component" value="Unassembled WGS sequence"/>
</dbReference>
<sequence>MKSTKLLWTILATLTFTLFLGVTASQPAMAKNGTTPTALRGTWHSTTSKSRYVMIIHKHSMSGYRYSKKLGRVVDRSHISRSHLYSQYAGKGYYEIGLKGSDAVSDFKPMHYKGQKILYQHLGYFGYGNRHMIWYRGK</sequence>
<name>S4NQF1_9LACO</name>
<evidence type="ECO:0000256" key="1">
    <source>
        <dbReference type="SAM" id="SignalP"/>
    </source>
</evidence>
<dbReference type="OrthoDB" id="2321943at2"/>
<feature type="chain" id="PRO_5009975369" evidence="1">
    <location>
        <begin position="31"/>
        <end position="138"/>
    </location>
</feature>
<comment type="caution">
    <text evidence="2">The sequence shown here is derived from an EMBL/GenBank/DDBJ whole genome shotgun (WGS) entry which is preliminary data.</text>
</comment>
<evidence type="ECO:0000313" key="3">
    <source>
        <dbReference type="Proteomes" id="UP000016361"/>
    </source>
</evidence>
<accession>S4NQF1</accession>
<keyword evidence="3" id="KW-1185">Reference proteome</keyword>